<comment type="caution">
    <text evidence="1">The sequence shown here is derived from an EMBL/GenBank/DDBJ whole genome shotgun (WGS) entry which is preliminary data.</text>
</comment>
<dbReference type="EMBL" id="BAABIL010000204">
    <property type="protein sequence ID" value="GAA4975322.1"/>
    <property type="molecule type" value="Genomic_DNA"/>
</dbReference>
<name>A0ABP9HPR5_9ACTN</name>
<gene>
    <name evidence="1" type="ORF">GCM10023225_15540</name>
</gene>
<protein>
    <submittedName>
        <fullName evidence="1">Uncharacterized protein</fullName>
    </submittedName>
</protein>
<reference evidence="2" key="1">
    <citation type="journal article" date="2019" name="Int. J. Syst. Evol. Microbiol.">
        <title>The Global Catalogue of Microorganisms (GCM) 10K type strain sequencing project: providing services to taxonomists for standard genome sequencing and annotation.</title>
        <authorList>
            <consortium name="The Broad Institute Genomics Platform"/>
            <consortium name="The Broad Institute Genome Sequencing Center for Infectious Disease"/>
            <person name="Wu L."/>
            <person name="Ma J."/>
        </authorList>
    </citation>
    <scope>NUCLEOTIDE SEQUENCE [LARGE SCALE GENOMIC DNA]</scope>
    <source>
        <strain evidence="2">JCM 18126</strain>
    </source>
</reference>
<evidence type="ECO:0000313" key="2">
    <source>
        <dbReference type="Proteomes" id="UP001501195"/>
    </source>
</evidence>
<organism evidence="1 2">
    <name type="scientific">Kineococcus glutinatus</name>
    <dbReference type="NCBI Taxonomy" id="1070872"/>
    <lineage>
        <taxon>Bacteria</taxon>
        <taxon>Bacillati</taxon>
        <taxon>Actinomycetota</taxon>
        <taxon>Actinomycetes</taxon>
        <taxon>Kineosporiales</taxon>
        <taxon>Kineosporiaceae</taxon>
        <taxon>Kineococcus</taxon>
    </lineage>
</organism>
<sequence>MEAEVSAALVGTALGGALGYVGQWLTQRWSKGAETKSRARSAASDLITAAQLYAGTWTKLNAFVRKPSAYHDDKALYQELLAHNTAVMTAVSVCGLLCPDEMFPEVYEVRDQVIKTMDKVIETDRDDYLHPVQSAINQLINTSRRHLNG</sequence>
<dbReference type="Proteomes" id="UP001501195">
    <property type="component" value="Unassembled WGS sequence"/>
</dbReference>
<accession>A0ABP9HPR5</accession>
<evidence type="ECO:0000313" key="1">
    <source>
        <dbReference type="EMBL" id="GAA4975322.1"/>
    </source>
</evidence>
<keyword evidence="2" id="KW-1185">Reference proteome</keyword>
<proteinExistence type="predicted"/>